<dbReference type="InterPro" id="IPR016152">
    <property type="entry name" value="PTrfase/Anion_transptr"/>
</dbReference>
<comment type="caution">
    <text evidence="2">The sequence shown here is derived from an EMBL/GenBank/DDBJ whole genome shotgun (WGS) entry which is preliminary data.</text>
</comment>
<dbReference type="AlphaFoldDB" id="A0A9K3CS10"/>
<gene>
    <name evidence="2" type="ORF">KIPB_001475</name>
</gene>
<feature type="region of interest" description="Disordered" evidence="1">
    <location>
        <begin position="354"/>
        <end position="385"/>
    </location>
</feature>
<feature type="compositionally biased region" description="Basic and acidic residues" evidence="1">
    <location>
        <begin position="354"/>
        <end position="373"/>
    </location>
</feature>
<evidence type="ECO:0000313" key="3">
    <source>
        <dbReference type="Proteomes" id="UP000265618"/>
    </source>
</evidence>
<proteinExistence type="predicted"/>
<organism evidence="2 3">
    <name type="scientific">Kipferlia bialata</name>
    <dbReference type="NCBI Taxonomy" id="797122"/>
    <lineage>
        <taxon>Eukaryota</taxon>
        <taxon>Metamonada</taxon>
        <taxon>Carpediemonas-like organisms</taxon>
        <taxon>Kipferlia</taxon>
    </lineage>
</organism>
<reference evidence="2 3" key="1">
    <citation type="journal article" date="2018" name="PLoS ONE">
        <title>The draft genome of Kipferlia bialata reveals reductive genome evolution in fornicate parasites.</title>
        <authorList>
            <person name="Tanifuji G."/>
            <person name="Takabayashi S."/>
            <person name="Kume K."/>
            <person name="Takagi M."/>
            <person name="Nakayama T."/>
            <person name="Kamikawa R."/>
            <person name="Inagaki Y."/>
            <person name="Hashimoto T."/>
        </authorList>
    </citation>
    <scope>NUCLEOTIDE SEQUENCE [LARGE SCALE GENOMIC DNA]</scope>
    <source>
        <strain evidence="2">NY0173</strain>
    </source>
</reference>
<accession>A0A9K3CS10</accession>
<dbReference type="Proteomes" id="UP000265618">
    <property type="component" value="Unassembled WGS sequence"/>
</dbReference>
<protein>
    <submittedName>
        <fullName evidence="2">Uncharacterized protein</fullName>
    </submittedName>
</protein>
<sequence length="385" mass="42058">MDPHLSVDLCHLSVDTDTDADPSSDDVAIDVRALRASMSRSRASSVGGMGGREKSMPQLSIDVFAQDPTSQNLGHVSPALAFSARSANPSHPHSLSHSVQGTMPHTPMLSRAGSFNDLCELAAVADEESESITGDLPDIDEVRARYRTHIQKQYHSLASGLQSKLYSVFPTGVEIAPCRYNSTRQALRGLLSKMDKIPIVPTIDAYSHEGIVEAFGKWMVHEQRVLGTGKREADGICASMLDLCDSEPRALGHGIDILIGMVPPSKGFTGKLEVTFARLKRPTNFDAPDLQPTEFVFFIYGSESEYLDVVALCRLLTSLILFHRIHDSALTAKTMGDFCHTLRTIATIAEDVFRTPADEEEPTARETRRRDRAASQGRGVPGMHS</sequence>
<name>A0A9K3CS10_9EUKA</name>
<dbReference type="SUPFAM" id="SSF55804">
    <property type="entry name" value="Phoshotransferase/anion transport protein"/>
    <property type="match status" value="1"/>
</dbReference>
<keyword evidence="3" id="KW-1185">Reference proteome</keyword>
<dbReference type="EMBL" id="BDIP01000211">
    <property type="protein sequence ID" value="GIQ80644.1"/>
    <property type="molecule type" value="Genomic_DNA"/>
</dbReference>
<evidence type="ECO:0000256" key="1">
    <source>
        <dbReference type="SAM" id="MobiDB-lite"/>
    </source>
</evidence>
<evidence type="ECO:0000313" key="2">
    <source>
        <dbReference type="EMBL" id="GIQ80644.1"/>
    </source>
</evidence>